<sequence>LAGQKLLKEIKPSQLVGTIILVQIANTGSFLGRTPFLNPLDGKNLNRSFPGQEDGSITEQIANYISKKVIARSDYFVDMHSGDAPEDLFPYAAYYQNDNKEEISDKGKKMAVSMGFEHVVVFKTTGKDYIRKEFPSLYCSAEAFKQGKPAVDIECGRLGIVEEVSIKKIILAVQQLLKSLKMTEGTFSLNEQIKVINERSFISSNYTGIFYPNVRSGQHVEKGSSLGYITNFFGEKIDDIYADKSGVVLLILGTPPVKKGETLCVIGGLDLKE</sequence>
<evidence type="ECO:0000256" key="3">
    <source>
        <dbReference type="ARBA" id="ARBA00022801"/>
    </source>
</evidence>
<feature type="domain" description="Succinylglutamate desuccinylase/Aspartoacylase catalytic" evidence="5">
    <location>
        <begin position="4"/>
        <end position="179"/>
    </location>
</feature>
<dbReference type="Pfam" id="PF24827">
    <property type="entry name" value="AstE_AspA_cat"/>
    <property type="match status" value="1"/>
</dbReference>
<evidence type="ECO:0000259" key="5">
    <source>
        <dbReference type="Pfam" id="PF24827"/>
    </source>
</evidence>
<dbReference type="PANTHER" id="PTHR37326:SF1">
    <property type="entry name" value="BLL3975 PROTEIN"/>
    <property type="match status" value="1"/>
</dbReference>
<dbReference type="InterPro" id="IPR053138">
    <property type="entry name" value="N-alpha-Ac-DABA_deacetylase"/>
</dbReference>
<dbReference type="GO" id="GO:0046872">
    <property type="term" value="F:metal ion binding"/>
    <property type="evidence" value="ECO:0007669"/>
    <property type="project" value="UniProtKB-KW"/>
</dbReference>
<gene>
    <name evidence="6" type="ORF">C9994_14490</name>
</gene>
<organism evidence="6 7">
    <name type="scientific">Marivirga lumbricoides</name>
    <dbReference type="NCBI Taxonomy" id="1046115"/>
    <lineage>
        <taxon>Bacteria</taxon>
        <taxon>Pseudomonadati</taxon>
        <taxon>Bacteroidota</taxon>
        <taxon>Cytophagia</taxon>
        <taxon>Cytophagales</taxon>
        <taxon>Marivirgaceae</taxon>
        <taxon>Marivirga</taxon>
    </lineage>
</organism>
<evidence type="ECO:0000313" key="6">
    <source>
        <dbReference type="EMBL" id="PTB92125.1"/>
    </source>
</evidence>
<dbReference type="Proteomes" id="UP000240608">
    <property type="component" value="Unassembled WGS sequence"/>
</dbReference>
<proteinExistence type="predicted"/>
<dbReference type="SUPFAM" id="SSF53187">
    <property type="entry name" value="Zn-dependent exopeptidases"/>
    <property type="match status" value="1"/>
</dbReference>
<evidence type="ECO:0000256" key="4">
    <source>
        <dbReference type="ARBA" id="ARBA00022833"/>
    </source>
</evidence>
<evidence type="ECO:0000256" key="2">
    <source>
        <dbReference type="ARBA" id="ARBA00022723"/>
    </source>
</evidence>
<dbReference type="AlphaFoldDB" id="A0A2T4DE70"/>
<name>A0A2T4DE70_9BACT</name>
<comment type="caution">
    <text evidence="6">The sequence shown here is derived from an EMBL/GenBank/DDBJ whole genome shotgun (WGS) entry which is preliminary data.</text>
</comment>
<evidence type="ECO:0000313" key="7">
    <source>
        <dbReference type="Proteomes" id="UP000240608"/>
    </source>
</evidence>
<protein>
    <submittedName>
        <fullName evidence="6">Succinylglutamate desuccinylase</fullName>
    </submittedName>
</protein>
<dbReference type="Gene3D" id="3.40.630.10">
    <property type="entry name" value="Zn peptidases"/>
    <property type="match status" value="1"/>
</dbReference>
<feature type="non-terminal residue" evidence="6">
    <location>
        <position position="1"/>
    </location>
</feature>
<dbReference type="PANTHER" id="PTHR37326">
    <property type="entry name" value="BLL3975 PROTEIN"/>
    <property type="match status" value="1"/>
</dbReference>
<dbReference type="EMBL" id="PYVU01000263">
    <property type="protein sequence ID" value="PTB92125.1"/>
    <property type="molecule type" value="Genomic_DNA"/>
</dbReference>
<keyword evidence="3" id="KW-0378">Hydrolase</keyword>
<comment type="cofactor">
    <cofactor evidence="1">
        <name>Zn(2+)</name>
        <dbReference type="ChEBI" id="CHEBI:29105"/>
    </cofactor>
</comment>
<dbReference type="InterPro" id="IPR055438">
    <property type="entry name" value="AstE_AspA_cat"/>
</dbReference>
<keyword evidence="4" id="KW-0862">Zinc</keyword>
<dbReference type="GO" id="GO:0016788">
    <property type="term" value="F:hydrolase activity, acting on ester bonds"/>
    <property type="evidence" value="ECO:0007669"/>
    <property type="project" value="InterPro"/>
</dbReference>
<keyword evidence="2" id="KW-0479">Metal-binding</keyword>
<evidence type="ECO:0000256" key="1">
    <source>
        <dbReference type="ARBA" id="ARBA00001947"/>
    </source>
</evidence>
<accession>A0A2T4DE70</accession>
<reference evidence="6 7" key="1">
    <citation type="submission" date="2018-03" db="EMBL/GenBank/DDBJ databases">
        <title>Cross-interface Injection: A General Nanoliter Liquid Handling Method Applied to Single Cells Genome Amplification Automated Nanoliter Liquid Handling Applied to Single Cell Multiple Displacement Amplification.</title>
        <authorList>
            <person name="Yun J."/>
            <person name="Xu P."/>
            <person name="Xu J."/>
            <person name="Dai X."/>
            <person name="Wang Y."/>
            <person name="Zheng X."/>
            <person name="Cao C."/>
            <person name="Yi Q."/>
            <person name="Zhu Y."/>
            <person name="Wang L."/>
            <person name="Dong Z."/>
            <person name="Huang Y."/>
            <person name="Huang L."/>
            <person name="Du W."/>
        </authorList>
    </citation>
    <scope>NUCLEOTIDE SEQUENCE [LARGE SCALE GENOMIC DNA]</scope>
    <source>
        <strain evidence="6 7">Z-D1-2</strain>
    </source>
</reference>